<evidence type="ECO:0000256" key="1">
    <source>
        <dbReference type="SAM" id="SignalP"/>
    </source>
</evidence>
<dbReference type="AlphaFoldDB" id="A0A9P4IZH8"/>
<feature type="chain" id="PRO_5040236857" evidence="1">
    <location>
        <begin position="20"/>
        <end position="409"/>
    </location>
</feature>
<proteinExistence type="predicted"/>
<keyword evidence="1" id="KW-0732">Signal</keyword>
<reference evidence="2" key="1">
    <citation type="journal article" date="2020" name="Stud. Mycol.">
        <title>101 Dothideomycetes genomes: a test case for predicting lifestyles and emergence of pathogens.</title>
        <authorList>
            <person name="Haridas S."/>
            <person name="Albert R."/>
            <person name="Binder M."/>
            <person name="Bloem J."/>
            <person name="Labutti K."/>
            <person name="Salamov A."/>
            <person name="Andreopoulos B."/>
            <person name="Baker S."/>
            <person name="Barry K."/>
            <person name="Bills G."/>
            <person name="Bluhm B."/>
            <person name="Cannon C."/>
            <person name="Castanera R."/>
            <person name="Culley D."/>
            <person name="Daum C."/>
            <person name="Ezra D."/>
            <person name="Gonzalez J."/>
            <person name="Henrissat B."/>
            <person name="Kuo A."/>
            <person name="Liang C."/>
            <person name="Lipzen A."/>
            <person name="Lutzoni F."/>
            <person name="Magnuson J."/>
            <person name="Mondo S."/>
            <person name="Nolan M."/>
            <person name="Ohm R."/>
            <person name="Pangilinan J."/>
            <person name="Park H.-J."/>
            <person name="Ramirez L."/>
            <person name="Alfaro M."/>
            <person name="Sun H."/>
            <person name="Tritt A."/>
            <person name="Yoshinaga Y."/>
            <person name="Zwiers L.-H."/>
            <person name="Turgeon B."/>
            <person name="Goodwin S."/>
            <person name="Spatafora J."/>
            <person name="Crous P."/>
            <person name="Grigoriev I."/>
        </authorList>
    </citation>
    <scope>NUCLEOTIDE SEQUENCE</scope>
    <source>
        <strain evidence="2">CBS 260.36</strain>
    </source>
</reference>
<feature type="signal peptide" evidence="1">
    <location>
        <begin position="1"/>
        <end position="19"/>
    </location>
</feature>
<dbReference type="Proteomes" id="UP000799439">
    <property type="component" value="Unassembled WGS sequence"/>
</dbReference>
<sequence>MHCINHILCWCLSAQITYAITIPANTGKMLEKALCNTKHPDITPLDKPVIKYPQQSQRDIRNYLEARQDVFGKAAAQWQQEFFYPNKKSNAKFRDRPQIQPIRHDAPTIISFYYPHPNPRQSKRQDVYLERIKRLAKTDEQVMMYVAKDVAGDIKKMRNDKHWHVIDEYSTIWDVPNNKFQSNNFMFDQREFAAYNAKAFIAFDAPLRNPFGSERWIYMDAGLLLVPGSANQPQAPSQHGQPWDMLYGGFLDNKKIDRSISLTKTSGVVFPEYLINSTRESTDISSRAFNDPFYQWQNKFYLGGLFVGGTLDILDANGRYTGREEFITPIVAAMYPNTVYSQPAQNLPERLSDSKYGDKTITNWKFMLLSYSSRYGKDMFPEMRDPIAGRYCGPHTSYQPRGKLMSGKW</sequence>
<evidence type="ECO:0000313" key="2">
    <source>
        <dbReference type="EMBL" id="KAF2149689.1"/>
    </source>
</evidence>
<dbReference type="OrthoDB" id="411632at2759"/>
<keyword evidence="3" id="KW-1185">Reference proteome</keyword>
<gene>
    <name evidence="2" type="ORF">K461DRAFT_301255</name>
</gene>
<name>A0A9P4IZH8_9PEZI</name>
<organism evidence="2 3">
    <name type="scientific">Myriangium duriaei CBS 260.36</name>
    <dbReference type="NCBI Taxonomy" id="1168546"/>
    <lineage>
        <taxon>Eukaryota</taxon>
        <taxon>Fungi</taxon>
        <taxon>Dikarya</taxon>
        <taxon>Ascomycota</taxon>
        <taxon>Pezizomycotina</taxon>
        <taxon>Dothideomycetes</taxon>
        <taxon>Dothideomycetidae</taxon>
        <taxon>Myriangiales</taxon>
        <taxon>Myriangiaceae</taxon>
        <taxon>Myriangium</taxon>
    </lineage>
</organism>
<dbReference type="EMBL" id="ML996091">
    <property type="protein sequence ID" value="KAF2149689.1"/>
    <property type="molecule type" value="Genomic_DNA"/>
</dbReference>
<protein>
    <submittedName>
        <fullName evidence="2">Uncharacterized protein</fullName>
    </submittedName>
</protein>
<accession>A0A9P4IZH8</accession>
<comment type="caution">
    <text evidence="2">The sequence shown here is derived from an EMBL/GenBank/DDBJ whole genome shotgun (WGS) entry which is preliminary data.</text>
</comment>
<evidence type="ECO:0000313" key="3">
    <source>
        <dbReference type="Proteomes" id="UP000799439"/>
    </source>
</evidence>